<sequence length="52" mass="6212">MKERNLSHLDADWIHLMEKAKNFGLHPSDIRKFLNEKKEKALQKNNDRTHAN</sequence>
<dbReference type="GO" id="GO:0006355">
    <property type="term" value="P:regulation of DNA-templated transcription"/>
    <property type="evidence" value="ECO:0007669"/>
    <property type="project" value="InterPro"/>
</dbReference>
<dbReference type="InterPro" id="IPR010981">
    <property type="entry name" value="SinR/SinI_dimer_dom"/>
</dbReference>
<organism evidence="2 3">
    <name type="scientific">Salipaludibacillus neizhouensis</name>
    <dbReference type="NCBI Taxonomy" id="885475"/>
    <lineage>
        <taxon>Bacteria</taxon>
        <taxon>Bacillati</taxon>
        <taxon>Bacillota</taxon>
        <taxon>Bacilli</taxon>
        <taxon>Bacillales</taxon>
        <taxon>Bacillaceae</taxon>
    </lineage>
</organism>
<comment type="caution">
    <text evidence="2">The sequence shown here is derived from an EMBL/GenBank/DDBJ whole genome shotgun (WGS) entry which is preliminary data.</text>
</comment>
<accession>A0A3A9K9N5</accession>
<proteinExistence type="predicted"/>
<reference evidence="2 3" key="1">
    <citation type="submission" date="2017-10" db="EMBL/GenBank/DDBJ databases">
        <title>Bacillus sp. nov., a halophilic bacterium isolated from a Keqin Lake.</title>
        <authorList>
            <person name="Wang H."/>
        </authorList>
    </citation>
    <scope>NUCLEOTIDE SEQUENCE [LARGE SCALE GENOMIC DNA]</scope>
    <source>
        <strain evidence="2 3">KCTC 13187</strain>
    </source>
</reference>
<dbReference type="AlphaFoldDB" id="A0A3A9K9N5"/>
<name>A0A3A9K9N5_9BACI</name>
<feature type="domain" description="Sin" evidence="1">
    <location>
        <begin position="1"/>
        <end position="38"/>
    </location>
</feature>
<dbReference type="SUPFAM" id="SSF47406">
    <property type="entry name" value="SinR repressor dimerisation domain-like"/>
    <property type="match status" value="1"/>
</dbReference>
<evidence type="ECO:0000313" key="3">
    <source>
        <dbReference type="Proteomes" id="UP000281498"/>
    </source>
</evidence>
<dbReference type="OrthoDB" id="2936084at2"/>
<dbReference type="RefSeq" id="WP_110937383.1">
    <property type="nucleotide sequence ID" value="NZ_KZ614146.1"/>
</dbReference>
<keyword evidence="3" id="KW-1185">Reference proteome</keyword>
<dbReference type="GO" id="GO:0046983">
    <property type="term" value="F:protein dimerization activity"/>
    <property type="evidence" value="ECO:0007669"/>
    <property type="project" value="InterPro"/>
</dbReference>
<evidence type="ECO:0000259" key="1">
    <source>
        <dbReference type="PROSITE" id="PS51500"/>
    </source>
</evidence>
<gene>
    <name evidence="2" type="ORF">CR203_11505</name>
</gene>
<dbReference type="Proteomes" id="UP000281498">
    <property type="component" value="Unassembled WGS sequence"/>
</dbReference>
<evidence type="ECO:0000313" key="2">
    <source>
        <dbReference type="EMBL" id="RKL67131.1"/>
    </source>
</evidence>
<dbReference type="PROSITE" id="PS51500">
    <property type="entry name" value="SIN"/>
    <property type="match status" value="1"/>
</dbReference>
<dbReference type="InterPro" id="IPR036281">
    <property type="entry name" value="SinR/SinI_dimer_dom_sf"/>
</dbReference>
<dbReference type="EMBL" id="PDOE01000004">
    <property type="protein sequence ID" value="RKL67131.1"/>
    <property type="molecule type" value="Genomic_DNA"/>
</dbReference>
<dbReference type="Pfam" id="PF08671">
    <property type="entry name" value="SinI"/>
    <property type="match status" value="1"/>
</dbReference>
<protein>
    <submittedName>
        <fullName evidence="2">Antirepressor SinI</fullName>
    </submittedName>
</protein>